<organism evidence="2 3">
    <name type="scientific">Gordonia caeni</name>
    <dbReference type="NCBI Taxonomy" id="1007097"/>
    <lineage>
        <taxon>Bacteria</taxon>
        <taxon>Bacillati</taxon>
        <taxon>Actinomycetota</taxon>
        <taxon>Actinomycetes</taxon>
        <taxon>Mycobacteriales</taxon>
        <taxon>Gordoniaceae</taxon>
        <taxon>Gordonia</taxon>
    </lineage>
</organism>
<accession>A0ABP7NPX2</accession>
<dbReference type="RefSeq" id="WP_344780535.1">
    <property type="nucleotide sequence ID" value="NZ_BAAAZW010000002.1"/>
</dbReference>
<evidence type="ECO:0000256" key="1">
    <source>
        <dbReference type="SAM" id="MobiDB-lite"/>
    </source>
</evidence>
<keyword evidence="3" id="KW-1185">Reference proteome</keyword>
<name>A0ABP7NPX2_9ACTN</name>
<proteinExistence type="predicted"/>
<sequence>MLYVYLLIVVIAVGFVLWKMSQTPKGPTPTAPRRDVPRGPDDDPDFLRKL</sequence>
<gene>
    <name evidence="2" type="ORF">GCM10022231_06320</name>
</gene>
<protein>
    <submittedName>
        <fullName evidence="2">Uncharacterized protein</fullName>
    </submittedName>
</protein>
<feature type="region of interest" description="Disordered" evidence="1">
    <location>
        <begin position="21"/>
        <end position="50"/>
    </location>
</feature>
<dbReference type="EMBL" id="BAAAZW010000002">
    <property type="protein sequence ID" value="GAA3951301.1"/>
    <property type="molecule type" value="Genomic_DNA"/>
</dbReference>
<evidence type="ECO:0000313" key="3">
    <source>
        <dbReference type="Proteomes" id="UP001418444"/>
    </source>
</evidence>
<feature type="compositionally biased region" description="Basic and acidic residues" evidence="1">
    <location>
        <begin position="32"/>
        <end position="50"/>
    </location>
</feature>
<evidence type="ECO:0000313" key="2">
    <source>
        <dbReference type="EMBL" id="GAA3951301.1"/>
    </source>
</evidence>
<dbReference type="Proteomes" id="UP001418444">
    <property type="component" value="Unassembled WGS sequence"/>
</dbReference>
<reference evidence="3" key="1">
    <citation type="journal article" date="2019" name="Int. J. Syst. Evol. Microbiol.">
        <title>The Global Catalogue of Microorganisms (GCM) 10K type strain sequencing project: providing services to taxonomists for standard genome sequencing and annotation.</title>
        <authorList>
            <consortium name="The Broad Institute Genomics Platform"/>
            <consortium name="The Broad Institute Genome Sequencing Center for Infectious Disease"/>
            <person name="Wu L."/>
            <person name="Ma J."/>
        </authorList>
    </citation>
    <scope>NUCLEOTIDE SEQUENCE [LARGE SCALE GENOMIC DNA]</scope>
    <source>
        <strain evidence="3">JCM 16923</strain>
    </source>
</reference>
<comment type="caution">
    <text evidence="2">The sequence shown here is derived from an EMBL/GenBank/DDBJ whole genome shotgun (WGS) entry which is preliminary data.</text>
</comment>